<evidence type="ECO:0000313" key="2">
    <source>
        <dbReference type="EMBL" id="TWI41939.1"/>
    </source>
</evidence>
<dbReference type="PANTHER" id="PTHR19328">
    <property type="entry name" value="HEDGEHOG-INTERACTING PROTEIN"/>
    <property type="match status" value="1"/>
</dbReference>
<name>A0A562PBZ2_9HYPH</name>
<feature type="domain" description="Pyrroloquinoline quinone-dependent pyranose dehydrogenase beta-propeller" evidence="1">
    <location>
        <begin position="95"/>
        <end position="204"/>
    </location>
</feature>
<dbReference type="InterPro" id="IPR011042">
    <property type="entry name" value="6-blade_b-propeller_TolB-like"/>
</dbReference>
<comment type="caution">
    <text evidence="2">The sequence shown here is derived from an EMBL/GenBank/DDBJ whole genome shotgun (WGS) entry which is preliminary data.</text>
</comment>
<gene>
    <name evidence="2" type="ORF">IQ26_00863</name>
</gene>
<protein>
    <recommendedName>
        <fullName evidence="1">Pyrroloquinoline quinone-dependent pyranose dehydrogenase beta-propeller domain-containing protein</fullName>
    </recommendedName>
</protein>
<dbReference type="Gene3D" id="2.120.10.30">
    <property type="entry name" value="TolB, C-terminal domain"/>
    <property type="match status" value="1"/>
</dbReference>
<dbReference type="Pfam" id="PF22807">
    <property type="entry name" value="TrAA12"/>
    <property type="match status" value="1"/>
</dbReference>
<dbReference type="PANTHER" id="PTHR19328:SF55">
    <property type="entry name" value="BLR6566 PROTEIN"/>
    <property type="match status" value="1"/>
</dbReference>
<reference evidence="2 3" key="1">
    <citation type="journal article" date="2015" name="Stand. Genomic Sci.">
        <title>Genomic Encyclopedia of Bacterial and Archaeal Type Strains, Phase III: the genomes of soil and plant-associated and newly described type strains.</title>
        <authorList>
            <person name="Whitman W.B."/>
            <person name="Woyke T."/>
            <person name="Klenk H.P."/>
            <person name="Zhou Y."/>
            <person name="Lilburn T.G."/>
            <person name="Beck B.J."/>
            <person name="De Vos P."/>
            <person name="Vandamme P."/>
            <person name="Eisen J.A."/>
            <person name="Garrity G."/>
            <person name="Hugenholtz P."/>
            <person name="Kyrpides N.C."/>
        </authorList>
    </citation>
    <scope>NUCLEOTIDE SEQUENCE [LARGE SCALE GENOMIC DNA]</scope>
    <source>
        <strain evidence="2 3">CGMCC 1.2546</strain>
    </source>
</reference>
<organism evidence="2 3">
    <name type="scientific">Mesorhizobium tianshanense</name>
    <dbReference type="NCBI Taxonomy" id="39844"/>
    <lineage>
        <taxon>Bacteria</taxon>
        <taxon>Pseudomonadati</taxon>
        <taxon>Pseudomonadota</taxon>
        <taxon>Alphaproteobacteria</taxon>
        <taxon>Hyphomicrobiales</taxon>
        <taxon>Phyllobacteriaceae</taxon>
        <taxon>Mesorhizobium</taxon>
    </lineage>
</organism>
<proteinExistence type="predicted"/>
<keyword evidence="3" id="KW-1185">Reference proteome</keyword>
<dbReference type="InterPro" id="IPR011041">
    <property type="entry name" value="Quinoprot_gluc/sorb_DH_b-prop"/>
</dbReference>
<accession>A0A562PBZ2</accession>
<dbReference type="EMBL" id="VLKT01000004">
    <property type="protein sequence ID" value="TWI41939.1"/>
    <property type="molecule type" value="Genomic_DNA"/>
</dbReference>
<dbReference type="SUPFAM" id="SSF50952">
    <property type="entry name" value="Soluble quinoprotein glucose dehydrogenase"/>
    <property type="match status" value="1"/>
</dbReference>
<sequence length="208" mass="22497">MAAEKNRAAVLEVDLSSRRTRVFASGLRNPNGLSWNPETGELWVAVNERDEIGDDLVPDYMTSVRDGAFYGWPYSYYGQNVDKRVKPQRPDLVARAVKPDYALGSHTASLGLTFSKGAPLGPAYGNGAFVGQHGSWNRSVHSGYKVIFVPFRGGEPSGPPKDVLTGFIGRNGEAMGRPVGVAIDQAGALLVADDVGNVIWRVSRANRH</sequence>
<dbReference type="AlphaFoldDB" id="A0A562PBZ2"/>
<dbReference type="Proteomes" id="UP000317122">
    <property type="component" value="Unassembled WGS sequence"/>
</dbReference>
<evidence type="ECO:0000259" key="1">
    <source>
        <dbReference type="Pfam" id="PF22807"/>
    </source>
</evidence>
<evidence type="ECO:0000313" key="3">
    <source>
        <dbReference type="Proteomes" id="UP000317122"/>
    </source>
</evidence>
<dbReference type="InterPro" id="IPR054539">
    <property type="entry name" value="Beta-prop_PDH"/>
</dbReference>